<keyword evidence="5" id="KW-1185">Reference proteome</keyword>
<keyword evidence="2" id="KW-1133">Transmembrane helix</keyword>
<protein>
    <recommendedName>
        <fullName evidence="3">DUF8060 domain-containing protein</fullName>
    </recommendedName>
</protein>
<feature type="domain" description="DUF8060" evidence="3">
    <location>
        <begin position="1"/>
        <end position="110"/>
    </location>
</feature>
<proteinExistence type="predicted"/>
<dbReference type="Pfam" id="PF26256">
    <property type="entry name" value="DUF8060"/>
    <property type="match status" value="1"/>
</dbReference>
<dbReference type="OrthoDB" id="307104at2157"/>
<feature type="region of interest" description="Disordered" evidence="1">
    <location>
        <begin position="1"/>
        <end position="39"/>
    </location>
</feature>
<sequence length="113" mass="12228">MTDTPTKTDAQIEAPADDQHRDTDDASAVPESDGGLDPRSETIRRYLVWGGLAVCSVVAVVALIRFYGSVTDAIDLWIDPKYQPLTHAAFNLTVLLTSLIGVSALVRELSGRE</sequence>
<organism evidence="4 5">
    <name type="scientific">Natrinema versiforme JCM 10478</name>
    <dbReference type="NCBI Taxonomy" id="1227496"/>
    <lineage>
        <taxon>Archaea</taxon>
        <taxon>Methanobacteriati</taxon>
        <taxon>Methanobacteriota</taxon>
        <taxon>Stenosarchaea group</taxon>
        <taxon>Halobacteria</taxon>
        <taxon>Halobacteriales</taxon>
        <taxon>Natrialbaceae</taxon>
        <taxon>Natrinema</taxon>
    </lineage>
</organism>
<feature type="transmembrane region" description="Helical" evidence="2">
    <location>
        <begin position="46"/>
        <end position="68"/>
    </location>
</feature>
<comment type="caution">
    <text evidence="4">The sequence shown here is derived from an EMBL/GenBank/DDBJ whole genome shotgun (WGS) entry which is preliminary data.</text>
</comment>
<dbReference type="Proteomes" id="UP000011632">
    <property type="component" value="Unassembled WGS sequence"/>
</dbReference>
<dbReference type="InterPro" id="IPR058373">
    <property type="entry name" value="DUF8060"/>
</dbReference>
<dbReference type="RefSeq" id="WP_006430800.1">
    <property type="nucleotide sequence ID" value="NZ_AOID01000026.1"/>
</dbReference>
<evidence type="ECO:0000313" key="4">
    <source>
        <dbReference type="EMBL" id="ELY68063.1"/>
    </source>
</evidence>
<dbReference type="EMBL" id="AOID01000026">
    <property type="protein sequence ID" value="ELY68063.1"/>
    <property type="molecule type" value="Genomic_DNA"/>
</dbReference>
<dbReference type="PATRIC" id="fig|1227496.3.peg.1753"/>
<gene>
    <name evidence="4" type="ORF">C489_08665</name>
</gene>
<dbReference type="STRING" id="1227496.C489_08665"/>
<keyword evidence="2" id="KW-0472">Membrane</keyword>
<feature type="transmembrane region" description="Helical" evidence="2">
    <location>
        <begin position="88"/>
        <end position="106"/>
    </location>
</feature>
<evidence type="ECO:0000313" key="5">
    <source>
        <dbReference type="Proteomes" id="UP000011632"/>
    </source>
</evidence>
<dbReference type="AlphaFoldDB" id="L9Y5C3"/>
<evidence type="ECO:0000256" key="1">
    <source>
        <dbReference type="SAM" id="MobiDB-lite"/>
    </source>
</evidence>
<evidence type="ECO:0000256" key="2">
    <source>
        <dbReference type="SAM" id="Phobius"/>
    </source>
</evidence>
<name>L9Y5C3_9EURY</name>
<accession>L9Y5C3</accession>
<reference evidence="4 5" key="1">
    <citation type="journal article" date="2014" name="PLoS Genet.">
        <title>Phylogenetically driven sequencing of extremely halophilic archaea reveals strategies for static and dynamic osmo-response.</title>
        <authorList>
            <person name="Becker E.A."/>
            <person name="Seitzer P.M."/>
            <person name="Tritt A."/>
            <person name="Larsen D."/>
            <person name="Krusor M."/>
            <person name="Yao A.I."/>
            <person name="Wu D."/>
            <person name="Madern D."/>
            <person name="Eisen J.A."/>
            <person name="Darling A.E."/>
            <person name="Facciotti M.T."/>
        </authorList>
    </citation>
    <scope>NUCLEOTIDE SEQUENCE [LARGE SCALE GENOMIC DNA]</scope>
    <source>
        <strain evidence="4 5">JCM 10478</strain>
    </source>
</reference>
<keyword evidence="2" id="KW-0812">Transmembrane</keyword>
<evidence type="ECO:0000259" key="3">
    <source>
        <dbReference type="Pfam" id="PF26256"/>
    </source>
</evidence>